<dbReference type="Proteomes" id="UP001174909">
    <property type="component" value="Unassembled WGS sequence"/>
</dbReference>
<feature type="compositionally biased region" description="Low complexity" evidence="1">
    <location>
        <begin position="191"/>
        <end position="226"/>
    </location>
</feature>
<keyword evidence="3" id="KW-1185">Reference proteome</keyword>
<dbReference type="AlphaFoldDB" id="A0AA35W8A3"/>
<feature type="compositionally biased region" description="Gly residues" evidence="1">
    <location>
        <begin position="238"/>
        <end position="251"/>
    </location>
</feature>
<name>A0AA35W8A3_GEOBA</name>
<evidence type="ECO:0000256" key="1">
    <source>
        <dbReference type="SAM" id="MobiDB-lite"/>
    </source>
</evidence>
<accession>A0AA35W8A3</accession>
<evidence type="ECO:0000313" key="2">
    <source>
        <dbReference type="EMBL" id="CAI8007751.1"/>
    </source>
</evidence>
<reference evidence="2" key="1">
    <citation type="submission" date="2023-03" db="EMBL/GenBank/DDBJ databases">
        <authorList>
            <person name="Steffen K."/>
            <person name="Cardenas P."/>
        </authorList>
    </citation>
    <scope>NUCLEOTIDE SEQUENCE</scope>
</reference>
<dbReference type="EMBL" id="CASHTH010000799">
    <property type="protein sequence ID" value="CAI8007751.1"/>
    <property type="molecule type" value="Genomic_DNA"/>
</dbReference>
<proteinExistence type="predicted"/>
<gene>
    <name evidence="2" type="ORF">GBAR_LOCUS5359</name>
</gene>
<comment type="caution">
    <text evidence="2">The sequence shown here is derived from an EMBL/GenBank/DDBJ whole genome shotgun (WGS) entry which is preliminary data.</text>
</comment>
<feature type="compositionally biased region" description="Acidic residues" evidence="1">
    <location>
        <begin position="297"/>
        <end position="309"/>
    </location>
</feature>
<protein>
    <submittedName>
        <fullName evidence="2">Uncharacterized protein</fullName>
    </submittedName>
</protein>
<sequence length="318" mass="33248">MVLKRDGLHEEGGELIDVTRFAPIPAFCSSEVHDCKCVHCSEEDEEEPLDWLPIAPEIEEPEDTGWGQLEPKLNEQPVAESGGRKRPAENDENLEPVVPSDMVPPPKQPRTIDINLPNRWEDFASSENTPKESKPKSSKQSKKKSGGTKNSSKPPPPPPTNSGASNSTSKTETKQLSPNSPSTNTAPAPITTTSDSLTTSSPSPGVTAVTTGPPTSRSVTTVTAVSSDRDSGNSGVARPGGGDTEDGGLGKTEGDYEIPDSKDKEAAGTSSVLEGGEGGREGGGEGGGGGGGREGEGREEEAMEVVAEEMTERTNDKT</sequence>
<feature type="compositionally biased region" description="Polar residues" evidence="1">
    <location>
        <begin position="174"/>
        <end position="186"/>
    </location>
</feature>
<feature type="region of interest" description="Disordered" evidence="1">
    <location>
        <begin position="46"/>
        <end position="318"/>
    </location>
</feature>
<organism evidence="2 3">
    <name type="scientific">Geodia barretti</name>
    <name type="common">Barrett's horny sponge</name>
    <dbReference type="NCBI Taxonomy" id="519541"/>
    <lineage>
        <taxon>Eukaryota</taxon>
        <taxon>Metazoa</taxon>
        <taxon>Porifera</taxon>
        <taxon>Demospongiae</taxon>
        <taxon>Heteroscleromorpha</taxon>
        <taxon>Tetractinellida</taxon>
        <taxon>Astrophorina</taxon>
        <taxon>Geodiidae</taxon>
        <taxon>Geodia</taxon>
    </lineage>
</organism>
<evidence type="ECO:0000313" key="3">
    <source>
        <dbReference type="Proteomes" id="UP001174909"/>
    </source>
</evidence>
<feature type="compositionally biased region" description="Basic residues" evidence="1">
    <location>
        <begin position="136"/>
        <end position="146"/>
    </location>
</feature>